<evidence type="ECO:0000256" key="1">
    <source>
        <dbReference type="ARBA" id="ARBA00022737"/>
    </source>
</evidence>
<dbReference type="InterPro" id="IPR002110">
    <property type="entry name" value="Ankyrin_rpt"/>
</dbReference>
<evidence type="ECO:0000259" key="5">
    <source>
        <dbReference type="PROSITE" id="PS00036"/>
    </source>
</evidence>
<dbReference type="OrthoDB" id="194358at2759"/>
<reference evidence="6" key="1">
    <citation type="journal article" date="2020" name="Stud. Mycol.">
        <title>101 Dothideomycetes genomes: a test case for predicting lifestyles and emergence of pathogens.</title>
        <authorList>
            <person name="Haridas S."/>
            <person name="Albert R."/>
            <person name="Binder M."/>
            <person name="Bloem J."/>
            <person name="Labutti K."/>
            <person name="Salamov A."/>
            <person name="Andreopoulos B."/>
            <person name="Baker S."/>
            <person name="Barry K."/>
            <person name="Bills G."/>
            <person name="Bluhm B."/>
            <person name="Cannon C."/>
            <person name="Castanera R."/>
            <person name="Culley D."/>
            <person name="Daum C."/>
            <person name="Ezra D."/>
            <person name="Gonzalez J."/>
            <person name="Henrissat B."/>
            <person name="Kuo A."/>
            <person name="Liang C."/>
            <person name="Lipzen A."/>
            <person name="Lutzoni F."/>
            <person name="Magnuson J."/>
            <person name="Mondo S."/>
            <person name="Nolan M."/>
            <person name="Ohm R."/>
            <person name="Pangilinan J."/>
            <person name="Park H.-J."/>
            <person name="Ramirez L."/>
            <person name="Alfaro M."/>
            <person name="Sun H."/>
            <person name="Tritt A."/>
            <person name="Yoshinaga Y."/>
            <person name="Zwiers L.-H."/>
            <person name="Turgeon B."/>
            <person name="Goodwin S."/>
            <person name="Spatafora J."/>
            <person name="Crous P."/>
            <person name="Grigoriev I."/>
        </authorList>
    </citation>
    <scope>NUCLEOTIDE SEQUENCE</scope>
    <source>
        <strain evidence="6">CBS 113818</strain>
    </source>
</reference>
<dbReference type="PROSITE" id="PS50297">
    <property type="entry name" value="ANK_REP_REGION"/>
    <property type="match status" value="2"/>
</dbReference>
<dbReference type="Proteomes" id="UP000799424">
    <property type="component" value="Unassembled WGS sequence"/>
</dbReference>
<evidence type="ECO:0000256" key="3">
    <source>
        <dbReference type="PROSITE-ProRule" id="PRU00023"/>
    </source>
</evidence>
<feature type="repeat" description="ANK" evidence="3">
    <location>
        <begin position="207"/>
        <end position="239"/>
    </location>
</feature>
<dbReference type="InterPro" id="IPR004827">
    <property type="entry name" value="bZIP"/>
</dbReference>
<keyword evidence="7" id="KW-1185">Reference proteome</keyword>
<dbReference type="InterPro" id="IPR046347">
    <property type="entry name" value="bZIP_sf"/>
</dbReference>
<dbReference type="GO" id="GO:0003700">
    <property type="term" value="F:DNA-binding transcription factor activity"/>
    <property type="evidence" value="ECO:0007669"/>
    <property type="project" value="InterPro"/>
</dbReference>
<feature type="repeat" description="ANK" evidence="3">
    <location>
        <begin position="240"/>
        <end position="272"/>
    </location>
</feature>
<evidence type="ECO:0000313" key="6">
    <source>
        <dbReference type="EMBL" id="KAF2830163.1"/>
    </source>
</evidence>
<feature type="region of interest" description="Disordered" evidence="4">
    <location>
        <begin position="24"/>
        <end position="52"/>
    </location>
</feature>
<feature type="domain" description="BZIP" evidence="5">
    <location>
        <begin position="33"/>
        <end position="48"/>
    </location>
</feature>
<dbReference type="Gene3D" id="1.25.40.20">
    <property type="entry name" value="Ankyrin repeat-containing domain"/>
    <property type="match status" value="1"/>
</dbReference>
<dbReference type="PANTHER" id="PTHR24171">
    <property type="entry name" value="ANKYRIN REPEAT DOMAIN-CONTAINING PROTEIN 39-RELATED"/>
    <property type="match status" value="1"/>
</dbReference>
<dbReference type="AlphaFoldDB" id="A0A6A7AAJ0"/>
<dbReference type="SMART" id="SM00248">
    <property type="entry name" value="ANK"/>
    <property type="match status" value="2"/>
</dbReference>
<gene>
    <name evidence="6" type="ORF">CC86DRAFT_181321</name>
</gene>
<name>A0A6A7AAJ0_9PLEO</name>
<dbReference type="EMBL" id="MU006220">
    <property type="protein sequence ID" value="KAF2830163.1"/>
    <property type="molecule type" value="Genomic_DNA"/>
</dbReference>
<dbReference type="Gene3D" id="1.20.5.170">
    <property type="match status" value="1"/>
</dbReference>
<dbReference type="SUPFAM" id="SSF57959">
    <property type="entry name" value="Leucine zipper domain"/>
    <property type="match status" value="1"/>
</dbReference>
<keyword evidence="2 3" id="KW-0040">ANK repeat</keyword>
<dbReference type="SUPFAM" id="SSF48403">
    <property type="entry name" value="Ankyrin repeat"/>
    <property type="match status" value="1"/>
</dbReference>
<accession>A0A6A7AAJ0</accession>
<evidence type="ECO:0000256" key="4">
    <source>
        <dbReference type="SAM" id="MobiDB-lite"/>
    </source>
</evidence>
<dbReference type="Pfam" id="PF12796">
    <property type="entry name" value="Ank_2"/>
    <property type="match status" value="1"/>
</dbReference>
<dbReference type="PROSITE" id="PS50088">
    <property type="entry name" value="ANK_REPEAT"/>
    <property type="match status" value="2"/>
</dbReference>
<organism evidence="6 7">
    <name type="scientific">Ophiobolus disseminans</name>
    <dbReference type="NCBI Taxonomy" id="1469910"/>
    <lineage>
        <taxon>Eukaryota</taxon>
        <taxon>Fungi</taxon>
        <taxon>Dikarya</taxon>
        <taxon>Ascomycota</taxon>
        <taxon>Pezizomycotina</taxon>
        <taxon>Dothideomycetes</taxon>
        <taxon>Pleosporomycetidae</taxon>
        <taxon>Pleosporales</taxon>
        <taxon>Pleosporineae</taxon>
        <taxon>Phaeosphaeriaceae</taxon>
        <taxon>Ophiobolus</taxon>
    </lineage>
</organism>
<dbReference type="CDD" id="cd14688">
    <property type="entry name" value="bZIP_YAP"/>
    <property type="match status" value="1"/>
</dbReference>
<keyword evidence="1" id="KW-0677">Repeat</keyword>
<evidence type="ECO:0000256" key="2">
    <source>
        <dbReference type="ARBA" id="ARBA00023043"/>
    </source>
</evidence>
<protein>
    <recommendedName>
        <fullName evidence="5">BZIP domain-containing protein</fullName>
    </recommendedName>
</protein>
<evidence type="ECO:0000313" key="7">
    <source>
        <dbReference type="Proteomes" id="UP000799424"/>
    </source>
</evidence>
<sequence>MDMSNTYPEMNDIDWHSLPAEDLSVEEMDPKERRKEQNRVAQRKYRRKMAEQVRQSEQVAQQAHHVLTELVRSQTTATRCPECVHCQNLSLSSPAVTDPSHEFLNKFEEGFGSDSLAGKTTALESPLFEDNAYLTSPSTMGFMDNASSTALSQYHAIPDHVLGLDTIGTNDSTGTEGSSRFDAMTPFSPAMTGVSTKSHKSSPSISQKQAALHLAASKGQSVIVTILIRNGSEIDSRDSMGRTPLFLAADNGHEETVEALLAAGADPSVEDCDGTGVLLAAVRNGKERIVEILAAALGNR</sequence>
<feature type="compositionally biased region" description="Basic and acidic residues" evidence="4">
    <location>
        <begin position="28"/>
        <end position="38"/>
    </location>
</feature>
<dbReference type="InterPro" id="IPR036770">
    <property type="entry name" value="Ankyrin_rpt-contain_sf"/>
</dbReference>
<proteinExistence type="predicted"/>
<dbReference type="PROSITE" id="PS00036">
    <property type="entry name" value="BZIP_BASIC"/>
    <property type="match status" value="1"/>
</dbReference>